<dbReference type="EMBL" id="JAUKPO010000008">
    <property type="protein sequence ID" value="MDO1447631.1"/>
    <property type="molecule type" value="Genomic_DNA"/>
</dbReference>
<evidence type="ECO:0000313" key="2">
    <source>
        <dbReference type="Proteomes" id="UP001168528"/>
    </source>
</evidence>
<keyword evidence="2" id="KW-1185">Reference proteome</keyword>
<accession>A0ABT8R6A1</accession>
<protein>
    <recommendedName>
        <fullName evidence="3">STAS/SEC14 domain-containing protein</fullName>
    </recommendedName>
</protein>
<sequence>MILYQKPYVTLELDEKAQCLIQNWKGFATSEQFREAINQSVKFFEEKKNLNKIISNTKDFAVVKKEDTDWVASHANPVLIKNGLKFMAFVLPTNVFTQVSVNNFKSKADDVLQIQYFDDLEKAKQWISSL</sequence>
<reference evidence="1" key="1">
    <citation type="submission" date="2023-07" db="EMBL/GenBank/DDBJ databases">
        <title>The genome sequence of Rhodocytophaga aerolata KACC 12507.</title>
        <authorList>
            <person name="Zhang X."/>
        </authorList>
    </citation>
    <scope>NUCLEOTIDE SEQUENCE</scope>
    <source>
        <strain evidence="1">KACC 12507</strain>
    </source>
</reference>
<comment type="caution">
    <text evidence="1">The sequence shown here is derived from an EMBL/GenBank/DDBJ whole genome shotgun (WGS) entry which is preliminary data.</text>
</comment>
<evidence type="ECO:0000313" key="1">
    <source>
        <dbReference type="EMBL" id="MDO1447631.1"/>
    </source>
</evidence>
<proteinExistence type="predicted"/>
<organism evidence="1 2">
    <name type="scientific">Rhodocytophaga aerolata</name>
    <dbReference type="NCBI Taxonomy" id="455078"/>
    <lineage>
        <taxon>Bacteria</taxon>
        <taxon>Pseudomonadati</taxon>
        <taxon>Bacteroidota</taxon>
        <taxon>Cytophagia</taxon>
        <taxon>Cytophagales</taxon>
        <taxon>Rhodocytophagaceae</taxon>
        <taxon>Rhodocytophaga</taxon>
    </lineage>
</organism>
<gene>
    <name evidence="1" type="ORF">Q0590_15280</name>
</gene>
<name>A0ABT8R6A1_9BACT</name>
<evidence type="ECO:0008006" key="3">
    <source>
        <dbReference type="Google" id="ProtNLM"/>
    </source>
</evidence>
<dbReference type="Proteomes" id="UP001168528">
    <property type="component" value="Unassembled WGS sequence"/>
</dbReference>
<dbReference type="RefSeq" id="WP_302038436.1">
    <property type="nucleotide sequence ID" value="NZ_JAUKPO010000008.1"/>
</dbReference>